<protein>
    <submittedName>
        <fullName evidence="1">Uncharacterized protein</fullName>
    </submittedName>
</protein>
<dbReference type="KEGG" id="vcn:VOLCADRAFT_99501"/>
<dbReference type="AlphaFoldDB" id="D8UHY3"/>
<dbReference type="InParanoid" id="D8UHY3"/>
<dbReference type="RefSeq" id="XP_002958288.1">
    <property type="nucleotide sequence ID" value="XM_002958242.1"/>
</dbReference>
<dbReference type="EMBL" id="GL378410">
    <property type="protein sequence ID" value="EFJ40662.1"/>
    <property type="molecule type" value="Genomic_DNA"/>
</dbReference>
<reference evidence="1 2" key="1">
    <citation type="journal article" date="2010" name="Science">
        <title>Genomic analysis of organismal complexity in the multicellular green alga Volvox carteri.</title>
        <authorList>
            <person name="Prochnik S.E."/>
            <person name="Umen J."/>
            <person name="Nedelcu A.M."/>
            <person name="Hallmann A."/>
            <person name="Miller S.M."/>
            <person name="Nishii I."/>
            <person name="Ferris P."/>
            <person name="Kuo A."/>
            <person name="Mitros T."/>
            <person name="Fritz-Laylin L.K."/>
            <person name="Hellsten U."/>
            <person name="Chapman J."/>
            <person name="Simakov O."/>
            <person name="Rensing S.A."/>
            <person name="Terry A."/>
            <person name="Pangilinan J."/>
            <person name="Kapitonov V."/>
            <person name="Jurka J."/>
            <person name="Salamov A."/>
            <person name="Shapiro H."/>
            <person name="Schmutz J."/>
            <person name="Grimwood J."/>
            <person name="Lindquist E."/>
            <person name="Lucas S."/>
            <person name="Grigoriev I.V."/>
            <person name="Schmitt R."/>
            <person name="Kirk D."/>
            <person name="Rokhsar D.S."/>
        </authorList>
    </citation>
    <scope>NUCLEOTIDE SEQUENCE [LARGE SCALE GENOMIC DNA]</scope>
    <source>
        <strain evidence="2">f. Nagariensis / Eve</strain>
    </source>
</reference>
<sequence length="124" mass="13288">MLKEFISKQTLCRWTLWITHMRLALVDVDVGFVQAAFGYCRGRLASTAALRGSPHAELDTGPRATCLHPSCHTANVRSAAKFLAAGPRVCRGAGTCLAAQRWRLSRCGTALGGICAGIQSLTKT</sequence>
<evidence type="ECO:0000313" key="1">
    <source>
        <dbReference type="EMBL" id="EFJ40662.1"/>
    </source>
</evidence>
<name>D8UHY3_VOLCA</name>
<evidence type="ECO:0000313" key="2">
    <source>
        <dbReference type="Proteomes" id="UP000001058"/>
    </source>
</evidence>
<dbReference type="GeneID" id="9623363"/>
<proteinExistence type="predicted"/>
<accession>D8UHY3</accession>
<dbReference type="Proteomes" id="UP000001058">
    <property type="component" value="Unassembled WGS sequence"/>
</dbReference>
<gene>
    <name evidence="1" type="ORF">VOLCADRAFT_99501</name>
</gene>
<organism evidence="2">
    <name type="scientific">Volvox carteri f. nagariensis</name>
    <dbReference type="NCBI Taxonomy" id="3068"/>
    <lineage>
        <taxon>Eukaryota</taxon>
        <taxon>Viridiplantae</taxon>
        <taxon>Chlorophyta</taxon>
        <taxon>core chlorophytes</taxon>
        <taxon>Chlorophyceae</taxon>
        <taxon>CS clade</taxon>
        <taxon>Chlamydomonadales</taxon>
        <taxon>Volvocaceae</taxon>
        <taxon>Volvox</taxon>
    </lineage>
</organism>
<keyword evidence="2" id="KW-1185">Reference proteome</keyword>